<reference evidence="2 3" key="2">
    <citation type="submission" date="2018-03" db="EMBL/GenBank/DDBJ databases">
        <title>The ancient ancestry and fast evolution of plastids.</title>
        <authorList>
            <person name="Moore K.R."/>
            <person name="Magnabosco C."/>
            <person name="Momper L."/>
            <person name="Gold D.A."/>
            <person name="Bosak T."/>
            <person name="Fournier G.P."/>
        </authorList>
    </citation>
    <scope>NUCLEOTIDE SEQUENCE [LARGE SCALE GENOMIC DNA]</scope>
    <source>
        <strain evidence="2 3">CCALA 015</strain>
    </source>
</reference>
<protein>
    <submittedName>
        <fullName evidence="2">MEKHLA domain-containing protein</fullName>
    </submittedName>
</protein>
<sequence length="174" mass="18972">MPPTPEPPPWLSQDAIATAGRLLEGHRLAFGRPLLAGVAVERSPLQAAQELFVAATVVLAHDGGADPRLIYANRAALVLWRRSWGAMVGLPSRLTAEPAERQSRALALERARRCQALEGYGGIRIDSGGRRFRIENARLWTLRESGGRPCGQAAAFGRWWWLEPPRSGSPPPLA</sequence>
<keyword evidence="3" id="KW-1185">Reference proteome</keyword>
<dbReference type="Pfam" id="PF08670">
    <property type="entry name" value="MEKHLA"/>
    <property type="match status" value="1"/>
</dbReference>
<organism evidence="2 3">
    <name type="scientific">Aphanothece cf. minutissima CCALA 015</name>
    <dbReference type="NCBI Taxonomy" id="2107695"/>
    <lineage>
        <taxon>Bacteria</taxon>
        <taxon>Bacillati</taxon>
        <taxon>Cyanobacteriota</taxon>
        <taxon>Cyanophyceae</taxon>
        <taxon>Oscillatoriophycideae</taxon>
        <taxon>Chroococcales</taxon>
        <taxon>Aphanothecaceae</taxon>
        <taxon>Aphanothece</taxon>
    </lineage>
</organism>
<reference evidence="2 3" key="1">
    <citation type="submission" date="2018-02" db="EMBL/GenBank/DDBJ databases">
        <authorList>
            <person name="Moore K."/>
            <person name="Momper L."/>
        </authorList>
    </citation>
    <scope>NUCLEOTIDE SEQUENCE [LARGE SCALE GENOMIC DNA]</scope>
    <source>
        <strain evidence="2 3">CCALA 015</strain>
    </source>
</reference>
<comment type="caution">
    <text evidence="2">The sequence shown here is derived from an EMBL/GenBank/DDBJ whole genome shotgun (WGS) entry which is preliminary data.</text>
</comment>
<proteinExistence type="predicted"/>
<dbReference type="EMBL" id="PVWP01000001">
    <property type="protein sequence ID" value="PSB39273.1"/>
    <property type="molecule type" value="Genomic_DNA"/>
</dbReference>
<evidence type="ECO:0000313" key="3">
    <source>
        <dbReference type="Proteomes" id="UP000238218"/>
    </source>
</evidence>
<evidence type="ECO:0000259" key="1">
    <source>
        <dbReference type="Pfam" id="PF08670"/>
    </source>
</evidence>
<gene>
    <name evidence="2" type="ORF">C7B81_01065</name>
</gene>
<feature type="domain" description="MEKHLA" evidence="1">
    <location>
        <begin position="20"/>
        <end position="161"/>
    </location>
</feature>
<dbReference type="InterPro" id="IPR013978">
    <property type="entry name" value="MEKHLA"/>
</dbReference>
<dbReference type="Proteomes" id="UP000238218">
    <property type="component" value="Unassembled WGS sequence"/>
</dbReference>
<accession>A0ABX5FCW1</accession>
<evidence type="ECO:0000313" key="2">
    <source>
        <dbReference type="EMBL" id="PSB39273.1"/>
    </source>
</evidence>
<name>A0ABX5FCW1_9CHRO</name>